<accession>A0A1L5NWH9</accession>
<dbReference type="AlphaFoldDB" id="A0A1L5NWH9"/>
<evidence type="ECO:0000313" key="1">
    <source>
        <dbReference type="EMBL" id="APO72262.1"/>
    </source>
</evidence>
<keyword evidence="1" id="KW-0614">Plasmid</keyword>
<proteinExistence type="predicted"/>
<reference evidence="1 2" key="1">
    <citation type="submission" date="2016-09" db="EMBL/GenBank/DDBJ databases">
        <title>The complete genome sequences of Rhizobium gallicum, symbiovars gallicum and phaseoli, symbionts associated to common bean (Phaseolus vulgaris).</title>
        <authorList>
            <person name="Bustos P."/>
            <person name="Santamaria R.I."/>
            <person name="Perez-Carrascal O.M."/>
            <person name="Juarez S."/>
            <person name="Lozano L."/>
            <person name="Martinez-Flores I."/>
            <person name="Martinez-Romero E."/>
            <person name="Cevallos M."/>
            <person name="Romero D."/>
            <person name="Davila G."/>
            <person name="Gonzalez V."/>
        </authorList>
    </citation>
    <scope>NUCLEOTIDE SEQUENCE [LARGE SCALE GENOMIC DNA]</scope>
    <source>
        <strain evidence="1 2">IE4872</strain>
        <plasmid evidence="2">prgalie4872d</plasmid>
    </source>
</reference>
<geneLocation type="plasmid" evidence="2">
    <name>prgalie4872d</name>
</geneLocation>
<dbReference type="OrthoDB" id="8085777at2"/>
<evidence type="ECO:0000313" key="2">
    <source>
        <dbReference type="Proteomes" id="UP000184749"/>
    </source>
</evidence>
<sequence>MATNDDVTRKEQAFSAAARRFPLAELAIRRLMGRSEDFCDLCADLADAERALAGVPDKTVAHWEERKREWQELIDHIVSEVAEALAKSEGRGPGSTG</sequence>
<name>A0A1L5NWH9_9HYPH</name>
<protein>
    <submittedName>
        <fullName evidence="1">Uncharacterized protein</fullName>
    </submittedName>
</protein>
<dbReference type="EMBL" id="CP017105">
    <property type="protein sequence ID" value="APO72262.1"/>
    <property type="molecule type" value="Genomic_DNA"/>
</dbReference>
<gene>
    <name evidence="1" type="ORF">IE4872_PD01743</name>
</gene>
<dbReference type="Proteomes" id="UP000184749">
    <property type="component" value="Plasmid pRgalIE4872d"/>
</dbReference>
<organism evidence="1 2">
    <name type="scientific">Rhizobium gallicum</name>
    <dbReference type="NCBI Taxonomy" id="56730"/>
    <lineage>
        <taxon>Bacteria</taxon>
        <taxon>Pseudomonadati</taxon>
        <taxon>Pseudomonadota</taxon>
        <taxon>Alphaproteobacteria</taxon>
        <taxon>Hyphomicrobiales</taxon>
        <taxon>Rhizobiaceae</taxon>
        <taxon>Rhizobium/Agrobacterium group</taxon>
        <taxon>Rhizobium</taxon>
    </lineage>
</organism>
<dbReference type="RefSeq" id="WP_074072445.1">
    <property type="nucleotide sequence ID" value="NZ_CP017105.1"/>
</dbReference>